<gene>
    <name evidence="4" type="ORF">KCG34_03085</name>
</gene>
<dbReference type="EC" id="2.7.7.65" evidence="4"/>
<keyword evidence="1" id="KW-0597">Phosphoprotein</keyword>
<dbReference type="InterPro" id="IPR000160">
    <property type="entry name" value="GGDEF_dom"/>
</dbReference>
<reference evidence="4" key="1">
    <citation type="submission" date="2021-04" db="EMBL/GenBank/DDBJ databases">
        <title>The complete genome sequence of Caulobacter sp. S6.</title>
        <authorList>
            <person name="Tang Y."/>
            <person name="Ouyang W."/>
            <person name="Liu Q."/>
            <person name="Huang B."/>
            <person name="Guo Z."/>
            <person name="Lei P."/>
        </authorList>
    </citation>
    <scope>NUCLEOTIDE SEQUENCE</scope>
    <source>
        <strain evidence="4">S6</strain>
    </source>
</reference>
<dbReference type="AlphaFoldDB" id="A0A975IVT5"/>
<dbReference type="RefSeq" id="WP_211938939.1">
    <property type="nucleotide sequence ID" value="NZ_CP073078.1"/>
</dbReference>
<dbReference type="InterPro" id="IPR011006">
    <property type="entry name" value="CheY-like_superfamily"/>
</dbReference>
<evidence type="ECO:0000313" key="5">
    <source>
        <dbReference type="Proteomes" id="UP000676409"/>
    </source>
</evidence>
<evidence type="ECO:0000259" key="3">
    <source>
        <dbReference type="PROSITE" id="PS50887"/>
    </source>
</evidence>
<feature type="domain" description="Response regulatory" evidence="2">
    <location>
        <begin position="6"/>
        <end position="117"/>
    </location>
</feature>
<dbReference type="InterPro" id="IPR029787">
    <property type="entry name" value="Nucleotide_cyclase"/>
</dbReference>
<dbReference type="GO" id="GO:0000160">
    <property type="term" value="P:phosphorelay signal transduction system"/>
    <property type="evidence" value="ECO:0007669"/>
    <property type="project" value="InterPro"/>
</dbReference>
<feature type="modified residue" description="4-aspartylphosphate" evidence="1">
    <location>
        <position position="55"/>
    </location>
</feature>
<proteinExistence type="predicted"/>
<feature type="domain" description="GGDEF" evidence="3">
    <location>
        <begin position="317"/>
        <end position="441"/>
    </location>
</feature>
<dbReference type="PROSITE" id="PS50887">
    <property type="entry name" value="GGDEF"/>
    <property type="match status" value="1"/>
</dbReference>
<dbReference type="InterPro" id="IPR001789">
    <property type="entry name" value="Sig_transdc_resp-reg_receiver"/>
</dbReference>
<keyword evidence="4" id="KW-0808">Transferase</keyword>
<protein>
    <submittedName>
        <fullName evidence="4">Diguanylate cyclase</fullName>
        <ecNumber evidence="4">2.7.7.65</ecNumber>
    </submittedName>
</protein>
<dbReference type="SUPFAM" id="SSF52172">
    <property type="entry name" value="CheY-like"/>
    <property type="match status" value="2"/>
</dbReference>
<accession>A0A975IVT5</accession>
<sequence length="441" mass="47267">MTLRPRVLIVAKDDALAGPLAEGLDRLGWRTITARGPYAALAALGDLEIEVAIIDAARSAEDAVALARRMKAACAPRRLPVIAIGLPSEQLEAAAFDLVLAPPLHPAQAALRLESLTRMTIAEEEFALRLETFGERGRKLELPAESVAPYRVLAIGEPAPQFLALSNALAEGGAEVVGAFTAYTAFDYLHEQHFDAVVLWAGENQAEALSIAAGMRRNTRLYHVPALLYLQSPAQIGLAEAYHRGVSDLAAPDVAPSETATRIIELARAYRRQNAIREALDKARRSGLMDAPTGLFTRDLFAAHLARLVQASRLRNRALSLCVLRVSDRPELKTIRAGGWLDRAIPQIGSMIGRLIRAEDTAARLGPEVFALALPATNQAAARAAGERIAAVIACTAFDSGDDRPPFVVEFEIGVAEVEPGESGAKALERAAARALQVKVD</sequence>
<keyword evidence="4" id="KW-0548">Nucleotidyltransferase</keyword>
<dbReference type="Proteomes" id="UP000676409">
    <property type="component" value="Chromosome"/>
</dbReference>
<dbReference type="EMBL" id="CP073078">
    <property type="protein sequence ID" value="QUD88889.1"/>
    <property type="molecule type" value="Genomic_DNA"/>
</dbReference>
<organism evidence="4 5">
    <name type="scientific">Phenylobacterium montanum</name>
    <dbReference type="NCBI Taxonomy" id="2823693"/>
    <lineage>
        <taxon>Bacteria</taxon>
        <taxon>Pseudomonadati</taxon>
        <taxon>Pseudomonadota</taxon>
        <taxon>Alphaproteobacteria</taxon>
        <taxon>Caulobacterales</taxon>
        <taxon>Caulobacteraceae</taxon>
        <taxon>Phenylobacterium</taxon>
    </lineage>
</organism>
<dbReference type="Pfam" id="PF00990">
    <property type="entry name" value="GGDEF"/>
    <property type="match status" value="1"/>
</dbReference>
<dbReference type="SMART" id="SM00267">
    <property type="entry name" value="GGDEF"/>
    <property type="match status" value="1"/>
</dbReference>
<dbReference type="Gene3D" id="3.40.50.2300">
    <property type="match status" value="1"/>
</dbReference>
<dbReference type="SUPFAM" id="SSF55073">
    <property type="entry name" value="Nucleotide cyclase"/>
    <property type="match status" value="1"/>
</dbReference>
<dbReference type="InterPro" id="IPR043128">
    <property type="entry name" value="Rev_trsase/Diguanyl_cyclase"/>
</dbReference>
<dbReference type="KEGG" id="caul:KCG34_03085"/>
<dbReference type="PROSITE" id="PS50110">
    <property type="entry name" value="RESPONSE_REGULATORY"/>
    <property type="match status" value="1"/>
</dbReference>
<evidence type="ECO:0000256" key="1">
    <source>
        <dbReference type="PROSITE-ProRule" id="PRU00169"/>
    </source>
</evidence>
<name>A0A975IVT5_9CAUL</name>
<keyword evidence="5" id="KW-1185">Reference proteome</keyword>
<evidence type="ECO:0000313" key="4">
    <source>
        <dbReference type="EMBL" id="QUD88889.1"/>
    </source>
</evidence>
<dbReference type="GO" id="GO:0052621">
    <property type="term" value="F:diguanylate cyclase activity"/>
    <property type="evidence" value="ECO:0007669"/>
    <property type="project" value="UniProtKB-EC"/>
</dbReference>
<evidence type="ECO:0000259" key="2">
    <source>
        <dbReference type="PROSITE" id="PS50110"/>
    </source>
</evidence>
<dbReference type="Gene3D" id="3.30.70.270">
    <property type="match status" value="1"/>
</dbReference>